<dbReference type="Proteomes" id="UP001476798">
    <property type="component" value="Unassembled WGS sequence"/>
</dbReference>
<dbReference type="PROSITE" id="PS51151">
    <property type="entry name" value="NAC_AB"/>
    <property type="match status" value="1"/>
</dbReference>
<feature type="compositionally biased region" description="Polar residues" evidence="1">
    <location>
        <begin position="778"/>
        <end position="788"/>
    </location>
</feature>
<dbReference type="SMART" id="SM01407">
    <property type="entry name" value="NAC"/>
    <property type="match status" value="1"/>
</dbReference>
<organism evidence="3 4">
    <name type="scientific">Goodea atripinnis</name>
    <dbReference type="NCBI Taxonomy" id="208336"/>
    <lineage>
        <taxon>Eukaryota</taxon>
        <taxon>Metazoa</taxon>
        <taxon>Chordata</taxon>
        <taxon>Craniata</taxon>
        <taxon>Vertebrata</taxon>
        <taxon>Euteleostomi</taxon>
        <taxon>Actinopterygii</taxon>
        <taxon>Neopterygii</taxon>
        <taxon>Teleostei</taxon>
        <taxon>Neoteleostei</taxon>
        <taxon>Acanthomorphata</taxon>
        <taxon>Ovalentaria</taxon>
        <taxon>Atherinomorphae</taxon>
        <taxon>Cyprinodontiformes</taxon>
        <taxon>Goodeidae</taxon>
        <taxon>Goodea</taxon>
    </lineage>
</organism>
<dbReference type="Pfam" id="PF01849">
    <property type="entry name" value="NAC"/>
    <property type="match status" value="1"/>
</dbReference>
<evidence type="ECO:0000256" key="1">
    <source>
        <dbReference type="SAM" id="MobiDB-lite"/>
    </source>
</evidence>
<reference evidence="3 4" key="1">
    <citation type="submission" date="2021-06" db="EMBL/GenBank/DDBJ databases">
        <authorList>
            <person name="Palmer J.M."/>
        </authorList>
    </citation>
    <scope>NUCLEOTIDE SEQUENCE [LARGE SCALE GENOMIC DNA]</scope>
    <source>
        <strain evidence="3 4">GA_2019</strain>
        <tissue evidence="3">Muscle</tissue>
    </source>
</reference>
<feature type="compositionally biased region" description="Polar residues" evidence="1">
    <location>
        <begin position="304"/>
        <end position="315"/>
    </location>
</feature>
<evidence type="ECO:0000313" key="3">
    <source>
        <dbReference type="EMBL" id="MEQ2171864.1"/>
    </source>
</evidence>
<protein>
    <recommendedName>
        <fullName evidence="2">NAC-A/B domain-containing protein</fullName>
    </recommendedName>
</protein>
<feature type="domain" description="NAC-A/B" evidence="2">
    <location>
        <begin position="695"/>
        <end position="760"/>
    </location>
</feature>
<dbReference type="SUPFAM" id="SSF56747">
    <property type="entry name" value="Prim-pol domain"/>
    <property type="match status" value="2"/>
</dbReference>
<dbReference type="PANTHER" id="PTHR21713">
    <property type="entry name" value="NASCENT POLYPEPTIDE ASSOCIATED COMPLEX ALPHA SUBUNIT-RELATED"/>
    <property type="match status" value="1"/>
</dbReference>
<dbReference type="InterPro" id="IPR016641">
    <property type="entry name" value="EGD2/NACA0like"/>
</dbReference>
<feature type="compositionally biased region" description="Low complexity" evidence="1">
    <location>
        <begin position="484"/>
        <end position="497"/>
    </location>
</feature>
<feature type="compositionally biased region" description="Pro residues" evidence="1">
    <location>
        <begin position="617"/>
        <end position="630"/>
    </location>
</feature>
<dbReference type="InterPro" id="IPR038187">
    <property type="entry name" value="NAC_A/B_dom_sf"/>
</dbReference>
<dbReference type="Gene3D" id="3.90.920.10">
    <property type="entry name" value="DNA primase, PRIM domain"/>
    <property type="match status" value="1"/>
</dbReference>
<dbReference type="EMBL" id="JAHRIO010041063">
    <property type="protein sequence ID" value="MEQ2171864.1"/>
    <property type="molecule type" value="Genomic_DNA"/>
</dbReference>
<dbReference type="Gene3D" id="2.20.70.30">
    <property type="entry name" value="Nascent polypeptide-associated complex domain"/>
    <property type="match status" value="1"/>
</dbReference>
<accession>A0ABV0NKD9</accession>
<evidence type="ECO:0000259" key="2">
    <source>
        <dbReference type="PROSITE" id="PS51151"/>
    </source>
</evidence>
<evidence type="ECO:0000313" key="4">
    <source>
        <dbReference type="Proteomes" id="UP001476798"/>
    </source>
</evidence>
<gene>
    <name evidence="3" type="ORF">GOODEAATRI_014977</name>
</gene>
<dbReference type="CDD" id="cd22054">
    <property type="entry name" value="NAC_NACA"/>
    <property type="match status" value="1"/>
</dbReference>
<feature type="compositionally biased region" description="Basic and acidic residues" evidence="1">
    <location>
        <begin position="594"/>
        <end position="604"/>
    </location>
</feature>
<proteinExistence type="predicted"/>
<feature type="region of interest" description="Disordered" evidence="1">
    <location>
        <begin position="240"/>
        <end position="385"/>
    </location>
</feature>
<keyword evidence="4" id="KW-1185">Reference proteome</keyword>
<feature type="compositionally biased region" description="Low complexity" evidence="1">
    <location>
        <begin position="277"/>
        <end position="303"/>
    </location>
</feature>
<name>A0ABV0NKD9_9TELE</name>
<feature type="region of interest" description="Disordered" evidence="1">
    <location>
        <begin position="445"/>
        <end position="706"/>
    </location>
</feature>
<feature type="region of interest" description="Disordered" evidence="1">
    <location>
        <begin position="776"/>
        <end position="801"/>
    </location>
</feature>
<sequence>NREFSFTLKDDIYVRYQSFNTQNELEKEMQKMNPYKIDIGAVYSHRPFSFIPISCRLRFVSLHSLQRTLVSRTGCGYILAEEECIVGCVMKLPGSSLQQHGLLWQNISASSRESLAVVENYFPQYALQEQDILGRVNHLLKSPFSVHPKTGELASRNLTQITCFARGKVFGNATSPLGQGASLFPWTLKIWTGLILLLCPQSGLAALSAEGPAAHEECGPPAVAPMAFLELPMVTAKGQQSDSFVASGPAKAKGKDAKSGQGSSAPKAVPGRRKRSSMSASSSSPTSPKSTPSSTPRSPMVSPLASSAGNSTANRPTPKVVKAGKQGKAKKGEAFEPAPVQVDHKVPEVKEKPEEPKLKKTVTAEAKAVPVEKKSQPPPAFKVTPKPAVAAPISFSDALTSSPPKSGDKVVYSKPASFIVDDDLPPLIPPQKLVKMPVSASPVAKERAKPVLSPSEPRSQAVVSAPAEVTTTKTATEPKPLPGEAPKAAAPVKTVAEGVIKTATTDSKAKPAAGKTGQDKPSAGAAQPADETKLISNMAPKQAEDSKASPLKVTKPNAGAKLTTSEALKTAEIPQQAKPTAVETLKQTAAEAPKPAKEKTDEAAPKPAKQSAEAPSKPAPVEPIVPPPGPRKLTFAEAVAKPAPVKPEAEKISAAPSNQVLSSKPAPTQVKVEPVIKNDNAAELDEEPVSKAKQSRSEKKARKAMSKLGLRQVTGVTRVTIRKSKNILFVITKPDVYKSPASDTYIVFGEAKIEDLSQQAQLAAAEKFKVQGEATAKIQDNTQTPTVQEESEEEEVRCSFA</sequence>
<comment type="caution">
    <text evidence="3">The sequence shown here is derived from an EMBL/GenBank/DDBJ whole genome shotgun (WGS) entry which is preliminary data.</text>
</comment>
<feature type="compositionally biased region" description="Basic and acidic residues" evidence="1">
    <location>
        <begin position="342"/>
        <end position="358"/>
    </location>
</feature>
<feature type="non-terminal residue" evidence="3">
    <location>
        <position position="1"/>
    </location>
</feature>
<feature type="compositionally biased region" description="Polar residues" evidence="1">
    <location>
        <begin position="655"/>
        <end position="666"/>
    </location>
</feature>
<dbReference type="InterPro" id="IPR002715">
    <property type="entry name" value="Nas_poly-pep-assoc_cplx_dom"/>
</dbReference>